<dbReference type="InterPro" id="IPR050467">
    <property type="entry name" value="LRFN"/>
</dbReference>
<evidence type="ECO:0000313" key="10">
    <source>
        <dbReference type="Proteomes" id="UP000594260"/>
    </source>
</evidence>
<keyword evidence="3" id="KW-0677">Repeat</keyword>
<dbReference type="EnsemblMetazoa" id="XM_022804436">
    <property type="protein sequence ID" value="XP_022660171"/>
    <property type="gene ID" value="LOC111249948"/>
</dbReference>
<dbReference type="EnsemblMetazoa" id="XM_022804432">
    <property type="protein sequence ID" value="XP_022660167"/>
    <property type="gene ID" value="LOC111249948"/>
</dbReference>
<keyword evidence="7" id="KW-0812">Transmembrane</keyword>
<feature type="compositionally biased region" description="Basic and acidic residues" evidence="6">
    <location>
        <begin position="988"/>
        <end position="1002"/>
    </location>
</feature>
<dbReference type="InterPro" id="IPR013783">
    <property type="entry name" value="Ig-like_fold"/>
</dbReference>
<keyword evidence="5" id="KW-0325">Glycoprotein</keyword>
<dbReference type="InParanoid" id="A0A7M7K170"/>
<dbReference type="OrthoDB" id="643377at2759"/>
<dbReference type="FunCoup" id="A0A7M7K170">
    <property type="interactions" value="144"/>
</dbReference>
<dbReference type="Gene3D" id="3.80.10.10">
    <property type="entry name" value="Ribonuclease Inhibitor"/>
    <property type="match status" value="2"/>
</dbReference>
<dbReference type="EnsemblMetazoa" id="XM_022804434">
    <property type="protein sequence ID" value="XP_022660169"/>
    <property type="gene ID" value="LOC111249948"/>
</dbReference>
<dbReference type="AlphaFoldDB" id="A0A7M7K170"/>
<keyword evidence="7" id="KW-1133">Transmembrane helix</keyword>
<dbReference type="RefSeq" id="XP_022660169.1">
    <property type="nucleotide sequence ID" value="XM_022804434.1"/>
</dbReference>
<dbReference type="PROSITE" id="PS51450">
    <property type="entry name" value="LRR"/>
    <property type="match status" value="1"/>
</dbReference>
<dbReference type="SUPFAM" id="SSF48726">
    <property type="entry name" value="Immunoglobulin"/>
    <property type="match status" value="1"/>
</dbReference>
<evidence type="ECO:0000256" key="1">
    <source>
        <dbReference type="ARBA" id="ARBA00022614"/>
    </source>
</evidence>
<evidence type="ECO:0000259" key="8">
    <source>
        <dbReference type="PROSITE" id="PS50835"/>
    </source>
</evidence>
<dbReference type="SMART" id="SM00409">
    <property type="entry name" value="IG"/>
    <property type="match status" value="1"/>
</dbReference>
<evidence type="ECO:0000256" key="5">
    <source>
        <dbReference type="ARBA" id="ARBA00023180"/>
    </source>
</evidence>
<protein>
    <recommendedName>
        <fullName evidence="8">Ig-like domain-containing protein</fullName>
    </recommendedName>
</protein>
<dbReference type="InterPro" id="IPR003599">
    <property type="entry name" value="Ig_sub"/>
</dbReference>
<dbReference type="PANTHER" id="PTHR45842:SF22">
    <property type="entry name" value="INSULIN-LIKE GROWTH FACTOR-BINDING PROTEIN COMPLEX ACID LABILE SUBUNIT ISOFORM X1"/>
    <property type="match status" value="1"/>
</dbReference>
<sequence>MGPRKNVSPNWTLNYRTAITDPLPLTCDYVDCSDPIIGQLRLQWLDRYRKYGNILPAFLRLKSCLLFLHPCTLSALVLLMAAATISVLGLETQPTPLHEINTSLPLTQAPSSVFALGIPQESGHCPRLCECIWKMGKKTVLCVGAQLTEVPQKLHKDTQVLDLSGNILQTFESREFQRLGYTNLQRLFASRCGLVHLADESLQLLHNLVNLDLSANFLTRVPTRALSDCLALRKLSLNNNPIEVLHDDAFLGLGRLGTLVLTSCQLKTIDPHAFRGLRLLEFLRLSHNFLTKVPPEAFAQHLSTQHLHGVDLEENPWMCDCKMRQVRQWMSNNNIPLPLPPKCAQPSRLQGISWQALDFDDFACPPELAAMDASVTASEGDNATLRCEIDSQSPADIRWSIRGRQIRNMTMMSFGNQMYVVQEKYISAVGFNFKSSVLTIVNVMPKDGGPYSCEAINRAGNVSASMTLIVHPRAEASVVLIASVEIGGVVIGVLLTIVVLVGSVCLVMQQYSQYCEERDALEAAIPGKKQNGMTTLPDTGTDRAGQRFAAETNDAFYKSSNRAQSPPSSNMKEKPCYETIVTVQKNNTIDWTTIPTSVLTEPTIKTGIGTVASIVLSSAGCQQSPEVSTESVPPTIRSGAASSLAPARLCYHTNVETPINPEDGGHNRSTDGNCSTSYSSLISHSNYATCKTATSLTGVTSHVGTPLTSTELLTTIGSSICSASHYSHHHIDMLLPNPENFSHSTPVHYHDKDGTIHIYQSGLEGNRQLTGNVVLTNLLHQSALAYVAASSSEEPIEDGAGGEKKTFDRTTTASRLVKAIVSELEERIADRITEHLRKTAVATNENLNESSAVPLPAAKACHSNISSSTTHNCDNSSGTAIDVAYLGQSRTYHAARGETQPHAFSLVPAVGNSLERYRVGSSTGKSSITACNVSTSLVQGSVPPRSVAERAIEIAGPRRGNVNFEALLRQRASRDSPDEGLGDEVREDDSHRNKDMHGAPYC</sequence>
<dbReference type="PROSITE" id="PS50835">
    <property type="entry name" value="IG_LIKE"/>
    <property type="match status" value="1"/>
</dbReference>
<dbReference type="Pfam" id="PF07679">
    <property type="entry name" value="I-set"/>
    <property type="match status" value="1"/>
</dbReference>
<dbReference type="GO" id="GO:0016020">
    <property type="term" value="C:membrane"/>
    <property type="evidence" value="ECO:0007669"/>
    <property type="project" value="UniProtKB-SubCell"/>
</dbReference>
<keyword evidence="7" id="KW-0472">Membrane</keyword>
<dbReference type="InterPro" id="IPR032675">
    <property type="entry name" value="LRR_dom_sf"/>
</dbReference>
<reference evidence="9" key="1">
    <citation type="submission" date="2021-01" db="UniProtKB">
        <authorList>
            <consortium name="EnsemblMetazoa"/>
        </authorList>
    </citation>
    <scope>IDENTIFICATION</scope>
</reference>
<dbReference type="InterPro" id="IPR001611">
    <property type="entry name" value="Leu-rich_rpt"/>
</dbReference>
<keyword evidence="2" id="KW-0732">Signal</keyword>
<evidence type="ECO:0000256" key="2">
    <source>
        <dbReference type="ARBA" id="ARBA00022729"/>
    </source>
</evidence>
<evidence type="ECO:0000256" key="3">
    <source>
        <dbReference type="ARBA" id="ARBA00022737"/>
    </source>
</evidence>
<dbReference type="Pfam" id="PF13855">
    <property type="entry name" value="LRR_8"/>
    <property type="match status" value="1"/>
</dbReference>
<dbReference type="InterPro" id="IPR013098">
    <property type="entry name" value="Ig_I-set"/>
</dbReference>
<dbReference type="Pfam" id="PF01463">
    <property type="entry name" value="LRRCT"/>
    <property type="match status" value="1"/>
</dbReference>
<dbReference type="InterPro" id="IPR003598">
    <property type="entry name" value="Ig_sub2"/>
</dbReference>
<dbReference type="RefSeq" id="XP_022660170.1">
    <property type="nucleotide sequence ID" value="XM_022804435.1"/>
</dbReference>
<dbReference type="FunFam" id="3.80.10.10:FF:000082">
    <property type="entry name" value="Leucine-rich repeat-containing 24"/>
    <property type="match status" value="1"/>
</dbReference>
<organism evidence="9 10">
    <name type="scientific">Varroa destructor</name>
    <name type="common">Honeybee mite</name>
    <dbReference type="NCBI Taxonomy" id="109461"/>
    <lineage>
        <taxon>Eukaryota</taxon>
        <taxon>Metazoa</taxon>
        <taxon>Ecdysozoa</taxon>
        <taxon>Arthropoda</taxon>
        <taxon>Chelicerata</taxon>
        <taxon>Arachnida</taxon>
        <taxon>Acari</taxon>
        <taxon>Parasitiformes</taxon>
        <taxon>Mesostigmata</taxon>
        <taxon>Gamasina</taxon>
        <taxon>Dermanyssoidea</taxon>
        <taxon>Varroidae</taxon>
        <taxon>Varroa</taxon>
    </lineage>
</organism>
<dbReference type="Proteomes" id="UP000594260">
    <property type="component" value="Unplaced"/>
</dbReference>
<dbReference type="EnsemblMetazoa" id="XM_022804433">
    <property type="protein sequence ID" value="XP_022660168"/>
    <property type="gene ID" value="LOC111249948"/>
</dbReference>
<dbReference type="Gene3D" id="2.60.40.10">
    <property type="entry name" value="Immunoglobulins"/>
    <property type="match status" value="1"/>
</dbReference>
<evidence type="ECO:0000313" key="9">
    <source>
        <dbReference type="EnsemblMetazoa" id="XP_022660170"/>
    </source>
</evidence>
<evidence type="ECO:0000256" key="4">
    <source>
        <dbReference type="ARBA" id="ARBA00023157"/>
    </source>
</evidence>
<evidence type="ECO:0000256" key="6">
    <source>
        <dbReference type="SAM" id="MobiDB-lite"/>
    </source>
</evidence>
<feature type="domain" description="Ig-like" evidence="8">
    <location>
        <begin position="366"/>
        <end position="469"/>
    </location>
</feature>
<dbReference type="SUPFAM" id="SSF52058">
    <property type="entry name" value="L domain-like"/>
    <property type="match status" value="1"/>
</dbReference>
<accession>A0A7M7K170</accession>
<dbReference type="EnsemblMetazoa" id="XM_022804435">
    <property type="protein sequence ID" value="XP_022660170"/>
    <property type="gene ID" value="LOC111249948"/>
</dbReference>
<dbReference type="KEGG" id="vde:111249948"/>
<feature type="transmembrane region" description="Helical" evidence="7">
    <location>
        <begin position="65"/>
        <end position="90"/>
    </location>
</feature>
<evidence type="ECO:0000256" key="7">
    <source>
        <dbReference type="SAM" id="Phobius"/>
    </source>
</evidence>
<feature type="compositionally biased region" description="Acidic residues" evidence="6">
    <location>
        <begin position="978"/>
        <end position="987"/>
    </location>
</feature>
<dbReference type="RefSeq" id="XP_022660171.1">
    <property type="nucleotide sequence ID" value="XM_022804436.1"/>
</dbReference>
<name>A0A7M7K170_VARDE</name>
<dbReference type="InterPro" id="IPR036179">
    <property type="entry name" value="Ig-like_dom_sf"/>
</dbReference>
<dbReference type="SMART" id="SM00082">
    <property type="entry name" value="LRRCT"/>
    <property type="match status" value="1"/>
</dbReference>
<dbReference type="RefSeq" id="XP_022660168.1">
    <property type="nucleotide sequence ID" value="XM_022804433.1"/>
</dbReference>
<keyword evidence="10" id="KW-1185">Reference proteome</keyword>
<dbReference type="SMART" id="SM00408">
    <property type="entry name" value="IGc2"/>
    <property type="match status" value="1"/>
</dbReference>
<keyword evidence="4" id="KW-1015">Disulfide bond</keyword>
<dbReference type="InterPro" id="IPR003591">
    <property type="entry name" value="Leu-rich_rpt_typical-subtyp"/>
</dbReference>
<proteinExistence type="predicted"/>
<dbReference type="GeneID" id="111249948"/>
<dbReference type="RefSeq" id="XP_022660167.1">
    <property type="nucleotide sequence ID" value="XM_022804432.1"/>
</dbReference>
<dbReference type="SMART" id="SM00369">
    <property type="entry name" value="LRR_TYP"/>
    <property type="match status" value="4"/>
</dbReference>
<keyword evidence="1" id="KW-0433">Leucine-rich repeat</keyword>
<dbReference type="PANTHER" id="PTHR45842">
    <property type="entry name" value="SYNAPTIC ADHESION-LIKE MOLECULE SALM"/>
    <property type="match status" value="1"/>
</dbReference>
<feature type="region of interest" description="Disordered" evidence="6">
    <location>
        <begin position="970"/>
        <end position="1002"/>
    </location>
</feature>
<dbReference type="InterPro" id="IPR000483">
    <property type="entry name" value="Cys-rich_flank_reg_C"/>
</dbReference>
<dbReference type="InterPro" id="IPR007110">
    <property type="entry name" value="Ig-like_dom"/>
</dbReference>